<reference evidence="1 2" key="1">
    <citation type="submission" date="2019-11" db="EMBL/GenBank/DDBJ databases">
        <title>Pedobacter petrophilus genome.</title>
        <authorList>
            <person name="Feldbauer M.J."/>
            <person name="Newman J.D."/>
        </authorList>
    </citation>
    <scope>NUCLEOTIDE SEQUENCE [LARGE SCALE GENOMIC DNA]</scope>
    <source>
        <strain evidence="1 2">LMG 29686</strain>
    </source>
</reference>
<sequence length="631" mass="72315">MFTIAQIEVFTNHLNEIKDDLLLNKKETTDEVWWPTPYYVNPEEYAFQESYDIFNGNCGIALFFLELYRFDQNETHLDLISKMMCRIMKSEAVLKPKYFALYTGIGGVIYTNLKIFEVTGLQKYLDNALRLALSNQNQLGNELLKTDLLSGYAGNLLVFTLLYHHTQNDEVLKSIHVLLNRLVKEARVSKIGLKWDYNQSKKAYDSMAGFSHGASGIAYCLMQLGIYFNASGLLYLAEEALAYEMQYFHAPNKNWLDLRIGNYNLSKPGAHLWQLETFVSDMKGVNAWAHGAAGVGLSRSLAYQIFQKNIYNKQYNDALEKCFSDLENLTRPDFTLVSGYTGMIPFLMVHRNRSGVTEKISKLINGAIRQYQKTNSYSEYLSCGAHDYGLFSGKTGVGYMLIQVLLNDQSDSVAKPTLPKPRKIVNLEERFSEVKIKRQIFSSYYKGTIEKLRKAKISINALYEVENIDKFNHSLSTLIGQLEGNKDGILRSFDLESEILKLWKLHKGYFSYQQQNLYRNKKADEANLKPDSDLMELTLKLNDHVKYYNGHENPNGLLLFCNENGVEEIKIGVFPSSILKLLVDSEMKISKLIEKIVYEYFKQNAEKAKISQKVILQIRLLLKAGFVSCVE</sequence>
<dbReference type="InterPro" id="IPR007822">
    <property type="entry name" value="LANC-like"/>
</dbReference>
<dbReference type="GO" id="GO:0005975">
    <property type="term" value="P:carbohydrate metabolic process"/>
    <property type="evidence" value="ECO:0007669"/>
    <property type="project" value="InterPro"/>
</dbReference>
<organism evidence="1 2">
    <name type="scientific">Pedobacter petrophilus</name>
    <dbReference type="NCBI Taxonomy" id="1908241"/>
    <lineage>
        <taxon>Bacteria</taxon>
        <taxon>Pseudomonadati</taxon>
        <taxon>Bacteroidota</taxon>
        <taxon>Sphingobacteriia</taxon>
        <taxon>Sphingobacteriales</taxon>
        <taxon>Sphingobacteriaceae</taxon>
        <taxon>Pedobacter</taxon>
    </lineage>
</organism>
<protein>
    <recommendedName>
        <fullName evidence="3">Lanthionine synthetase</fullName>
    </recommendedName>
</protein>
<proteinExistence type="predicted"/>
<dbReference type="GO" id="GO:0031179">
    <property type="term" value="P:peptide modification"/>
    <property type="evidence" value="ECO:0007669"/>
    <property type="project" value="InterPro"/>
</dbReference>
<dbReference type="AlphaFoldDB" id="A0A7K0G2P7"/>
<dbReference type="PANTHER" id="PTHR12736:SF7">
    <property type="entry name" value="LANC-LIKE PROTEIN 3"/>
    <property type="match status" value="1"/>
</dbReference>
<accession>A0A7K0G2P7</accession>
<dbReference type="Gene3D" id="1.50.10.10">
    <property type="match status" value="1"/>
</dbReference>
<dbReference type="Proteomes" id="UP000487757">
    <property type="component" value="Unassembled WGS sequence"/>
</dbReference>
<keyword evidence="2" id="KW-1185">Reference proteome</keyword>
<evidence type="ECO:0000313" key="2">
    <source>
        <dbReference type="Proteomes" id="UP000487757"/>
    </source>
</evidence>
<dbReference type="RefSeq" id="WP_154282041.1">
    <property type="nucleotide sequence ID" value="NZ_JBHUJQ010000001.1"/>
</dbReference>
<dbReference type="EMBL" id="WKKH01000028">
    <property type="protein sequence ID" value="MRX77644.1"/>
    <property type="molecule type" value="Genomic_DNA"/>
</dbReference>
<dbReference type="SUPFAM" id="SSF158745">
    <property type="entry name" value="LanC-like"/>
    <property type="match status" value="1"/>
</dbReference>
<dbReference type="InterPro" id="IPR012341">
    <property type="entry name" value="6hp_glycosidase-like_sf"/>
</dbReference>
<gene>
    <name evidence="1" type="ORF">GJU39_16265</name>
</gene>
<dbReference type="SMART" id="SM01260">
    <property type="entry name" value="LANC_like"/>
    <property type="match status" value="1"/>
</dbReference>
<dbReference type="PRINTS" id="PR01950">
    <property type="entry name" value="LANCSUPER"/>
</dbReference>
<evidence type="ECO:0000313" key="1">
    <source>
        <dbReference type="EMBL" id="MRX77644.1"/>
    </source>
</evidence>
<name>A0A7K0G2P7_9SPHI</name>
<dbReference type="GO" id="GO:0005886">
    <property type="term" value="C:plasma membrane"/>
    <property type="evidence" value="ECO:0007669"/>
    <property type="project" value="TreeGrafter"/>
</dbReference>
<evidence type="ECO:0008006" key="3">
    <source>
        <dbReference type="Google" id="ProtNLM"/>
    </source>
</evidence>
<comment type="caution">
    <text evidence="1">The sequence shown here is derived from an EMBL/GenBank/DDBJ whole genome shotgun (WGS) entry which is preliminary data.</text>
</comment>
<dbReference type="OrthoDB" id="9148343at2"/>
<dbReference type="PANTHER" id="PTHR12736">
    <property type="entry name" value="LANC-LIKE PROTEIN"/>
    <property type="match status" value="1"/>
</dbReference>
<dbReference type="Pfam" id="PF05147">
    <property type="entry name" value="LANC_like"/>
    <property type="match status" value="1"/>
</dbReference>